<name>A0ABP7LNN9_9GAMM</name>
<dbReference type="EMBL" id="BAAAZT010000063">
    <property type="protein sequence ID" value="GAA3904242.1"/>
    <property type="molecule type" value="Genomic_DNA"/>
</dbReference>
<protein>
    <submittedName>
        <fullName evidence="1">Uncharacterized protein</fullName>
    </submittedName>
</protein>
<reference evidence="2" key="1">
    <citation type="journal article" date="2019" name="Int. J. Syst. Evol. Microbiol.">
        <title>The Global Catalogue of Microorganisms (GCM) 10K type strain sequencing project: providing services to taxonomists for standard genome sequencing and annotation.</title>
        <authorList>
            <consortium name="The Broad Institute Genomics Platform"/>
            <consortium name="The Broad Institute Genome Sequencing Center for Infectious Disease"/>
            <person name="Wu L."/>
            <person name="Ma J."/>
        </authorList>
    </citation>
    <scope>NUCLEOTIDE SEQUENCE [LARGE SCALE GENOMIC DNA]</scope>
    <source>
        <strain evidence="2">JCM 16914</strain>
    </source>
</reference>
<accession>A0ABP7LNN9</accession>
<gene>
    <name evidence="1" type="ORF">GCM10022228_13140</name>
</gene>
<keyword evidence="2" id="KW-1185">Reference proteome</keyword>
<comment type="caution">
    <text evidence="1">The sequence shown here is derived from an EMBL/GenBank/DDBJ whole genome shotgun (WGS) entry which is preliminary data.</text>
</comment>
<dbReference type="Proteomes" id="UP001500133">
    <property type="component" value="Unassembled WGS sequence"/>
</dbReference>
<evidence type="ECO:0000313" key="1">
    <source>
        <dbReference type="EMBL" id="GAA3904242.1"/>
    </source>
</evidence>
<evidence type="ECO:0000313" key="2">
    <source>
        <dbReference type="Proteomes" id="UP001500133"/>
    </source>
</evidence>
<organism evidence="1 2">
    <name type="scientific">Halomonas cibimaris</name>
    <dbReference type="NCBI Taxonomy" id="657012"/>
    <lineage>
        <taxon>Bacteria</taxon>
        <taxon>Pseudomonadati</taxon>
        <taxon>Pseudomonadota</taxon>
        <taxon>Gammaproteobacteria</taxon>
        <taxon>Oceanospirillales</taxon>
        <taxon>Halomonadaceae</taxon>
        <taxon>Halomonas</taxon>
    </lineage>
</organism>
<proteinExistence type="predicted"/>
<sequence length="60" mass="6714">MAGLQFVGVGAFILRACPYPANTPAMKRQQALSRIRMLAYFAWTNKLYAQQAAEADELYS</sequence>